<feature type="domain" description="Glycosyl transferase family 1" evidence="1">
    <location>
        <begin position="198"/>
        <end position="344"/>
    </location>
</feature>
<dbReference type="AlphaFoldDB" id="A0A937K411"/>
<dbReference type="Pfam" id="PF00534">
    <property type="entry name" value="Glycos_transf_1"/>
    <property type="match status" value="1"/>
</dbReference>
<accession>A0A937K411</accession>
<dbReference type="InterPro" id="IPR050194">
    <property type="entry name" value="Glycosyltransferase_grp1"/>
</dbReference>
<dbReference type="RefSeq" id="WP_202766436.1">
    <property type="nucleotide sequence ID" value="NZ_JAESWA010000017.1"/>
</dbReference>
<feature type="domain" description="Glycosyltransferase subfamily 4-like N-terminal" evidence="2">
    <location>
        <begin position="26"/>
        <end position="192"/>
    </location>
</feature>
<protein>
    <submittedName>
        <fullName evidence="3">Glycosyltransferase</fullName>
    </submittedName>
</protein>
<dbReference type="Proteomes" id="UP000623681">
    <property type="component" value="Unassembled WGS sequence"/>
</dbReference>
<name>A0A937K411_9CLOT</name>
<dbReference type="PANTHER" id="PTHR45947:SF13">
    <property type="entry name" value="TRANSFERASE"/>
    <property type="match status" value="1"/>
</dbReference>
<sequence length="377" mass="43394">MHVLVIPSWYSSERKKVHGTFFIEQFKALKESGVKVTVAYNEIWPITMIGKINEKRGITLKEEFGLTTYRYKDYNYFPKNPIMFKSFNRRMDKLFNRILKEQGKVDIIHAHSCFWGGIAANYISKKYNIPLVITEHTSLEHSKYVKASYKKHIFKAYNECDKLIAVGNGLKKELSKYTQNPVSVIHNLVNLDLFKIENTEHSDEFRFFSLAYLEEGKGMELLIKAFSNAFTDNKCKLVIGGDGSIRKSLEELVLSLGSEDKISFLGTLDRNQVANEMAKCDAFVLASEYETFGVVYIEATANGKPIIATKNGGSEDIVTSTNGLLIENEEKYLIEALQKMRNNIHEYDAMKIRNECIERYSKYVIIDQIIRVYKELI</sequence>
<dbReference type="GO" id="GO:0016757">
    <property type="term" value="F:glycosyltransferase activity"/>
    <property type="evidence" value="ECO:0007669"/>
    <property type="project" value="InterPro"/>
</dbReference>
<evidence type="ECO:0000313" key="3">
    <source>
        <dbReference type="EMBL" id="MBL4931063.1"/>
    </source>
</evidence>
<evidence type="ECO:0000313" key="4">
    <source>
        <dbReference type="Proteomes" id="UP000623681"/>
    </source>
</evidence>
<comment type="caution">
    <text evidence="3">The sequence shown here is derived from an EMBL/GenBank/DDBJ whole genome shotgun (WGS) entry which is preliminary data.</text>
</comment>
<organism evidence="3 4">
    <name type="scientific">Clostridium paridis</name>
    <dbReference type="NCBI Taxonomy" id="2803863"/>
    <lineage>
        <taxon>Bacteria</taxon>
        <taxon>Bacillati</taxon>
        <taxon>Bacillota</taxon>
        <taxon>Clostridia</taxon>
        <taxon>Eubacteriales</taxon>
        <taxon>Clostridiaceae</taxon>
        <taxon>Clostridium</taxon>
    </lineage>
</organism>
<dbReference type="PANTHER" id="PTHR45947">
    <property type="entry name" value="SULFOQUINOVOSYL TRANSFERASE SQD2"/>
    <property type="match status" value="1"/>
</dbReference>
<evidence type="ECO:0000259" key="2">
    <source>
        <dbReference type="Pfam" id="PF13439"/>
    </source>
</evidence>
<dbReference type="Pfam" id="PF13439">
    <property type="entry name" value="Glyco_transf_4"/>
    <property type="match status" value="1"/>
</dbReference>
<proteinExistence type="predicted"/>
<dbReference type="InterPro" id="IPR028098">
    <property type="entry name" value="Glyco_trans_4-like_N"/>
</dbReference>
<dbReference type="SUPFAM" id="SSF53756">
    <property type="entry name" value="UDP-Glycosyltransferase/glycogen phosphorylase"/>
    <property type="match status" value="1"/>
</dbReference>
<keyword evidence="4" id="KW-1185">Reference proteome</keyword>
<dbReference type="Gene3D" id="3.40.50.2000">
    <property type="entry name" value="Glycogen Phosphorylase B"/>
    <property type="match status" value="2"/>
</dbReference>
<dbReference type="InterPro" id="IPR001296">
    <property type="entry name" value="Glyco_trans_1"/>
</dbReference>
<gene>
    <name evidence="3" type="ORF">JK634_04535</name>
</gene>
<reference evidence="3" key="1">
    <citation type="submission" date="2021-01" db="EMBL/GenBank/DDBJ databases">
        <title>Genome public.</title>
        <authorList>
            <person name="Liu C."/>
            <person name="Sun Q."/>
        </authorList>
    </citation>
    <scope>NUCLEOTIDE SEQUENCE</scope>
    <source>
        <strain evidence="3">YIM B02565</strain>
    </source>
</reference>
<dbReference type="EMBL" id="JAESWA010000017">
    <property type="protein sequence ID" value="MBL4931063.1"/>
    <property type="molecule type" value="Genomic_DNA"/>
</dbReference>
<evidence type="ECO:0000259" key="1">
    <source>
        <dbReference type="Pfam" id="PF00534"/>
    </source>
</evidence>